<comment type="caution">
    <text evidence="1">The sequence shown here is derived from an EMBL/GenBank/DDBJ whole genome shotgun (WGS) entry which is preliminary data.</text>
</comment>
<dbReference type="OrthoDB" id="8723430at2"/>
<sequence>MAEITLVRQEPVQITEADKAVARRVIFGIVDGLGERGKKQWRRLWNNILRLEPGEMVELKTHQARVGWYHRKHMAMEQAVFESQERFENFAGFRDWLKVGAGHCQWYPGPKGGVFPVPDSTSYAKLEQGAMEQFHHDAVEFLRTEHAGKTLWRHLSPVDRITMIETILQGFNE</sequence>
<evidence type="ECO:0008006" key="3">
    <source>
        <dbReference type="Google" id="ProtNLM"/>
    </source>
</evidence>
<proteinExistence type="predicted"/>
<protein>
    <recommendedName>
        <fullName evidence="3">DUF1367 domain-containing protein</fullName>
    </recommendedName>
</protein>
<dbReference type="EMBL" id="NOIG01000005">
    <property type="protein sequence ID" value="OYD50701.1"/>
    <property type="molecule type" value="Genomic_DNA"/>
</dbReference>
<dbReference type="Proteomes" id="UP000215441">
    <property type="component" value="Unassembled WGS sequence"/>
</dbReference>
<dbReference type="AlphaFoldDB" id="A0A235ENU4"/>
<keyword evidence="2" id="KW-1185">Reference proteome</keyword>
<reference evidence="1 2" key="1">
    <citation type="submission" date="2017-07" db="EMBL/GenBank/DDBJ databases">
        <title>Acidovorax KNDSW TSA 6 genome sequence and assembly.</title>
        <authorList>
            <person name="Mayilraj S."/>
        </authorList>
    </citation>
    <scope>NUCLEOTIDE SEQUENCE [LARGE SCALE GENOMIC DNA]</scope>
    <source>
        <strain evidence="1 2">KNDSW-TSA6</strain>
    </source>
</reference>
<organism evidence="1 2">
    <name type="scientific">Acidovorax kalamii</name>
    <dbReference type="NCBI Taxonomy" id="2004485"/>
    <lineage>
        <taxon>Bacteria</taxon>
        <taxon>Pseudomonadati</taxon>
        <taxon>Pseudomonadota</taxon>
        <taxon>Betaproteobacteria</taxon>
        <taxon>Burkholderiales</taxon>
        <taxon>Comamonadaceae</taxon>
        <taxon>Acidovorax</taxon>
    </lineage>
</organism>
<evidence type="ECO:0000313" key="2">
    <source>
        <dbReference type="Proteomes" id="UP000215441"/>
    </source>
</evidence>
<dbReference type="RefSeq" id="WP_094288328.1">
    <property type="nucleotide sequence ID" value="NZ_NOIG01000005.1"/>
</dbReference>
<evidence type="ECO:0000313" key="1">
    <source>
        <dbReference type="EMBL" id="OYD50701.1"/>
    </source>
</evidence>
<gene>
    <name evidence="1" type="ORF">CBY09_08190</name>
</gene>
<name>A0A235ENU4_9BURK</name>
<accession>A0A235ENU4</accession>